<evidence type="ECO:0000313" key="1">
    <source>
        <dbReference type="EMBL" id="KAK4339467.1"/>
    </source>
</evidence>
<dbReference type="Proteomes" id="UP001291623">
    <property type="component" value="Unassembled WGS sequence"/>
</dbReference>
<name>A0AAE1QWN3_9SOLA</name>
<comment type="caution">
    <text evidence="1">The sequence shown here is derived from an EMBL/GenBank/DDBJ whole genome shotgun (WGS) entry which is preliminary data.</text>
</comment>
<protein>
    <submittedName>
        <fullName evidence="1">Uncharacterized protein</fullName>
    </submittedName>
</protein>
<proteinExistence type="predicted"/>
<keyword evidence="2" id="KW-1185">Reference proteome</keyword>
<evidence type="ECO:0000313" key="2">
    <source>
        <dbReference type="Proteomes" id="UP001291623"/>
    </source>
</evidence>
<organism evidence="1 2">
    <name type="scientific">Anisodus tanguticus</name>
    <dbReference type="NCBI Taxonomy" id="243964"/>
    <lineage>
        <taxon>Eukaryota</taxon>
        <taxon>Viridiplantae</taxon>
        <taxon>Streptophyta</taxon>
        <taxon>Embryophyta</taxon>
        <taxon>Tracheophyta</taxon>
        <taxon>Spermatophyta</taxon>
        <taxon>Magnoliopsida</taxon>
        <taxon>eudicotyledons</taxon>
        <taxon>Gunneridae</taxon>
        <taxon>Pentapetalae</taxon>
        <taxon>asterids</taxon>
        <taxon>lamiids</taxon>
        <taxon>Solanales</taxon>
        <taxon>Solanaceae</taxon>
        <taxon>Solanoideae</taxon>
        <taxon>Hyoscyameae</taxon>
        <taxon>Anisodus</taxon>
    </lineage>
</organism>
<sequence length="68" mass="7827">MKAPVRMSCNTELDVLARLIDTNEGAVGQRNKVDQKLVEEELVKRTEEYNSLEMFVLLKQCEVQKVCL</sequence>
<reference evidence="1" key="1">
    <citation type="submission" date="2023-12" db="EMBL/GenBank/DDBJ databases">
        <title>Genome assembly of Anisodus tanguticus.</title>
        <authorList>
            <person name="Wang Y.-J."/>
        </authorList>
    </citation>
    <scope>NUCLEOTIDE SEQUENCE</scope>
    <source>
        <strain evidence="1">KB-2021</strain>
        <tissue evidence="1">Leaf</tissue>
    </source>
</reference>
<gene>
    <name evidence="1" type="ORF">RND71_040929</name>
</gene>
<accession>A0AAE1QWN3</accession>
<dbReference type="EMBL" id="JAVYJV010000023">
    <property type="protein sequence ID" value="KAK4339467.1"/>
    <property type="molecule type" value="Genomic_DNA"/>
</dbReference>
<dbReference type="AlphaFoldDB" id="A0AAE1QWN3"/>